<name>A0A099KZA5_COLPS</name>
<comment type="caution">
    <text evidence="3">The sequence shown here is derived from an EMBL/GenBank/DDBJ whole genome shotgun (WGS) entry which is preliminary data.</text>
</comment>
<accession>A0A099KZA5</accession>
<dbReference type="NCBIfam" id="NF038123">
    <property type="entry name" value="NF038123_dom"/>
    <property type="match status" value="1"/>
</dbReference>
<evidence type="ECO:0000259" key="2">
    <source>
        <dbReference type="Pfam" id="PF06468"/>
    </source>
</evidence>
<protein>
    <submittedName>
        <fullName evidence="3">Spondin domain-containing protein</fullName>
    </submittedName>
</protein>
<dbReference type="Pfam" id="PF06468">
    <property type="entry name" value="Spond_N"/>
    <property type="match status" value="1"/>
</dbReference>
<dbReference type="AlphaFoldDB" id="A0A099KZA5"/>
<feature type="chain" id="PRO_5001949565" evidence="1">
    <location>
        <begin position="28"/>
        <end position="239"/>
    </location>
</feature>
<dbReference type="InterPro" id="IPR009465">
    <property type="entry name" value="Spondin_N"/>
</dbReference>
<feature type="domain" description="Spondin" evidence="2">
    <location>
        <begin position="42"/>
        <end position="160"/>
    </location>
</feature>
<dbReference type="InterPro" id="IPR038678">
    <property type="entry name" value="Spondin_N_sf"/>
</dbReference>
<gene>
    <name evidence="3" type="ORF">GAB14E_2212</name>
</gene>
<sequence length="239" mass="24941">MKVIKQSPIKSTLSLLALALASSTTMAQELSITVTNLTQGLHFTPVITAAHTSDNHLFMASEMASVELQTMAEGGDISGLVSMLTNSDANINENPAAGLLAPAMSASFNLTNDSANTHLSLAAMILPSNDGFVGLDSWKIPEEAGTYTVFLNAYDAGTEANDEIRGSGAPGEAGMPVPPPLDASIGMNGTGITDMESNNKVHIHRGSLGDDDMTAGKSDINNSVQRWLNPVAKLTITVQ</sequence>
<evidence type="ECO:0000256" key="1">
    <source>
        <dbReference type="SAM" id="SignalP"/>
    </source>
</evidence>
<dbReference type="PATRIC" id="fig|28229.3.peg.1833"/>
<feature type="signal peptide" evidence="1">
    <location>
        <begin position="1"/>
        <end position="27"/>
    </location>
</feature>
<dbReference type="Gene3D" id="2.60.40.2130">
    <property type="entry name" value="F-spondin domain"/>
    <property type="match status" value="1"/>
</dbReference>
<organism evidence="3 4">
    <name type="scientific">Colwellia psychrerythraea</name>
    <name type="common">Vibrio psychroerythus</name>
    <dbReference type="NCBI Taxonomy" id="28229"/>
    <lineage>
        <taxon>Bacteria</taxon>
        <taxon>Pseudomonadati</taxon>
        <taxon>Pseudomonadota</taxon>
        <taxon>Gammaproteobacteria</taxon>
        <taxon>Alteromonadales</taxon>
        <taxon>Colwelliaceae</taxon>
        <taxon>Colwellia</taxon>
    </lineage>
</organism>
<dbReference type="Proteomes" id="UP000029868">
    <property type="component" value="Unassembled WGS sequence"/>
</dbReference>
<proteinExistence type="predicted"/>
<dbReference type="EMBL" id="JQEC01000016">
    <property type="protein sequence ID" value="KGJ94978.1"/>
    <property type="molecule type" value="Genomic_DNA"/>
</dbReference>
<evidence type="ECO:0000313" key="3">
    <source>
        <dbReference type="EMBL" id="KGJ94978.1"/>
    </source>
</evidence>
<evidence type="ECO:0000313" key="4">
    <source>
        <dbReference type="Proteomes" id="UP000029868"/>
    </source>
</evidence>
<keyword evidence="1" id="KW-0732">Signal</keyword>
<dbReference type="RefSeq" id="WP_197061180.1">
    <property type="nucleotide sequence ID" value="NZ_JQEC01000016.1"/>
</dbReference>
<reference evidence="3 4" key="1">
    <citation type="submission" date="2014-08" db="EMBL/GenBank/DDBJ databases">
        <title>Genomic and Phenotypic Diversity of Colwellia psychrerythraea strains from Disparate Marine Basins.</title>
        <authorList>
            <person name="Techtmann S.M."/>
            <person name="Stelling S.C."/>
            <person name="Utturkar S.M."/>
            <person name="Alshibli N."/>
            <person name="Harris A."/>
            <person name="Brown S.D."/>
            <person name="Hazen T.C."/>
        </authorList>
    </citation>
    <scope>NUCLEOTIDE SEQUENCE [LARGE SCALE GENOMIC DNA]</scope>
    <source>
        <strain evidence="3 4">GAB14E</strain>
    </source>
</reference>